<dbReference type="InterPro" id="IPR051269">
    <property type="entry name" value="Fe-S_cluster_ET"/>
</dbReference>
<dbReference type="Pfam" id="PF13370">
    <property type="entry name" value="Fer4_13"/>
    <property type="match status" value="1"/>
</dbReference>
<evidence type="ECO:0000256" key="5">
    <source>
        <dbReference type="ARBA" id="ARBA00023014"/>
    </source>
</evidence>
<dbReference type="InterPro" id="IPR017896">
    <property type="entry name" value="4Fe4S_Fe-S-bd"/>
</dbReference>
<dbReference type="RefSeq" id="WP_178052476.1">
    <property type="nucleotide sequence ID" value="NZ_JACOPH010000005.1"/>
</dbReference>
<evidence type="ECO:0000256" key="4">
    <source>
        <dbReference type="ARBA" id="ARBA00023004"/>
    </source>
</evidence>
<dbReference type="InterPro" id="IPR001080">
    <property type="entry name" value="3Fe4S_ferredoxin"/>
</dbReference>
<keyword evidence="9" id="KW-1185">Reference proteome</keyword>
<dbReference type="SUPFAM" id="SSF54862">
    <property type="entry name" value="4Fe-4S ferredoxins"/>
    <property type="match status" value="1"/>
</dbReference>
<gene>
    <name evidence="8" type="ORF">H8S17_07945</name>
</gene>
<dbReference type="Gene3D" id="3.30.70.20">
    <property type="match status" value="1"/>
</dbReference>
<feature type="domain" description="4Fe-4S ferredoxin-type" evidence="7">
    <location>
        <begin position="1"/>
        <end position="29"/>
    </location>
</feature>
<dbReference type="Proteomes" id="UP000606720">
    <property type="component" value="Unassembled WGS sequence"/>
</dbReference>
<dbReference type="EMBL" id="JACOPH010000005">
    <property type="protein sequence ID" value="MBC5714138.1"/>
    <property type="molecule type" value="Genomic_DNA"/>
</dbReference>
<name>A0A923LNS9_9FIRM</name>
<keyword evidence="1 6" id="KW-0813">Transport</keyword>
<comment type="caution">
    <text evidence="8">The sequence shown here is derived from an EMBL/GenBank/DDBJ whole genome shotgun (WGS) entry which is preliminary data.</text>
</comment>
<evidence type="ECO:0000256" key="3">
    <source>
        <dbReference type="ARBA" id="ARBA00022982"/>
    </source>
</evidence>
<dbReference type="AlphaFoldDB" id="A0A923LNS9"/>
<evidence type="ECO:0000313" key="8">
    <source>
        <dbReference type="EMBL" id="MBC5714138.1"/>
    </source>
</evidence>
<reference evidence="8" key="1">
    <citation type="submission" date="2020-08" db="EMBL/GenBank/DDBJ databases">
        <title>Genome public.</title>
        <authorList>
            <person name="Liu C."/>
            <person name="Sun Q."/>
        </authorList>
    </citation>
    <scope>NUCLEOTIDE SEQUENCE</scope>
    <source>
        <strain evidence="8">BX1005</strain>
    </source>
</reference>
<evidence type="ECO:0000256" key="2">
    <source>
        <dbReference type="ARBA" id="ARBA00022723"/>
    </source>
</evidence>
<keyword evidence="2 6" id="KW-0479">Metal-binding</keyword>
<keyword evidence="5 6" id="KW-0411">Iron-sulfur</keyword>
<organism evidence="8 9">
    <name type="scientific">Roseburia zhanii</name>
    <dbReference type="NCBI Taxonomy" id="2763064"/>
    <lineage>
        <taxon>Bacteria</taxon>
        <taxon>Bacillati</taxon>
        <taxon>Bacillota</taxon>
        <taxon>Clostridia</taxon>
        <taxon>Lachnospirales</taxon>
        <taxon>Lachnospiraceae</taxon>
        <taxon>Roseburia</taxon>
    </lineage>
</organism>
<dbReference type="PROSITE" id="PS51379">
    <property type="entry name" value="4FE4S_FER_2"/>
    <property type="match status" value="1"/>
</dbReference>
<keyword evidence="3 6" id="KW-0249">Electron transport</keyword>
<proteinExistence type="predicted"/>
<comment type="function">
    <text evidence="6">Ferredoxins are iron-sulfur proteins that transfer electrons in a wide variety of metabolic reactions.</text>
</comment>
<evidence type="ECO:0000256" key="1">
    <source>
        <dbReference type="ARBA" id="ARBA00022448"/>
    </source>
</evidence>
<keyword evidence="4 6" id="KW-0408">Iron</keyword>
<evidence type="ECO:0000313" key="9">
    <source>
        <dbReference type="Proteomes" id="UP000606720"/>
    </source>
</evidence>
<dbReference type="PRINTS" id="PR00352">
    <property type="entry name" value="3FE4SFRDOXIN"/>
</dbReference>
<dbReference type="PANTHER" id="PTHR36923:SF3">
    <property type="entry name" value="FERREDOXIN"/>
    <property type="match status" value="1"/>
</dbReference>
<dbReference type="GO" id="GO:0051536">
    <property type="term" value="F:iron-sulfur cluster binding"/>
    <property type="evidence" value="ECO:0007669"/>
    <property type="project" value="UniProtKB-KW"/>
</dbReference>
<protein>
    <recommendedName>
        <fullName evidence="6">Ferredoxin</fullName>
    </recommendedName>
</protein>
<evidence type="ECO:0000256" key="6">
    <source>
        <dbReference type="RuleBase" id="RU368020"/>
    </source>
</evidence>
<dbReference type="PANTHER" id="PTHR36923">
    <property type="entry name" value="FERREDOXIN"/>
    <property type="match status" value="1"/>
</dbReference>
<dbReference type="GO" id="GO:0005506">
    <property type="term" value="F:iron ion binding"/>
    <property type="evidence" value="ECO:0007669"/>
    <property type="project" value="UniProtKB-UniRule"/>
</dbReference>
<evidence type="ECO:0000259" key="7">
    <source>
        <dbReference type="PROSITE" id="PS51379"/>
    </source>
</evidence>
<dbReference type="GO" id="GO:0009055">
    <property type="term" value="F:electron transfer activity"/>
    <property type="evidence" value="ECO:0007669"/>
    <property type="project" value="UniProtKB-UniRule"/>
</dbReference>
<accession>A0A923LNS9</accession>
<sequence>MRAVVDKDACIGCGLCIATEPEVFEMDDDGKAVSVADTTEENKDSVEACIEGCPTEAIHSEM</sequence>